<comment type="caution">
    <text evidence="3">The sequence shown here is derived from an EMBL/GenBank/DDBJ whole genome shotgun (WGS) entry which is preliminary data.</text>
</comment>
<dbReference type="InterPro" id="IPR013154">
    <property type="entry name" value="ADH-like_N"/>
</dbReference>
<keyword evidence="4" id="KW-1185">Reference proteome</keyword>
<dbReference type="PANTHER" id="PTHR44461">
    <property type="entry name" value="QUINONE OXIDOREDUCTASE-LIKE PROTEIN 1"/>
    <property type="match status" value="1"/>
</dbReference>
<sequence>MGAPLKQSDAARTEDRGLQVIPGSPPRASTVRIPRQNPSAEEVLVRVQAAALTATDVELCRGTLLARGQSIAFVPGIFFSGKVLSVGKLVHGLRIGELVLGVRPEAIGREDPAEPDASGGCYRECLCVHFSALLPLEGLVEAKFEPTTILAHVPPMASALMCVGSQLRLQPSQALLLLAPHLEQAIFILQRLLISESWLGPLYLVLLSGSLSREELQHHPLLQPLIEGFAENFLKDMHCFSVEDWTQGPNRHTSTLLQEIVSEVHRKTGGVGVDVILALDLDLGPEEKVLDATSDMDAACVALEPVPRQPSLLRTLGRVLAFGGRLVTSSSSMEMSPEDAQHFWAKECSISFFNPHCVPLAMLRHGELLHAAADVCGRIAAGELCIVDSAVAQFYLFDQFQQALDAASHQQGVRKYSGEASGAQLVALLL</sequence>
<feature type="domain" description="Alcohol dehydrogenase-like N-terminal" evidence="2">
    <location>
        <begin position="40"/>
        <end position="136"/>
    </location>
</feature>
<evidence type="ECO:0000259" key="2">
    <source>
        <dbReference type="Pfam" id="PF08240"/>
    </source>
</evidence>
<dbReference type="Pfam" id="PF08240">
    <property type="entry name" value="ADH_N"/>
    <property type="match status" value="1"/>
</dbReference>
<evidence type="ECO:0000313" key="4">
    <source>
        <dbReference type="Proteomes" id="UP001642484"/>
    </source>
</evidence>
<evidence type="ECO:0000313" key="3">
    <source>
        <dbReference type="EMBL" id="CAK9061084.1"/>
    </source>
</evidence>
<dbReference type="InterPro" id="IPR011032">
    <property type="entry name" value="GroES-like_sf"/>
</dbReference>
<proteinExistence type="predicted"/>
<evidence type="ECO:0000256" key="1">
    <source>
        <dbReference type="SAM" id="MobiDB-lite"/>
    </source>
</evidence>
<organism evidence="3 4">
    <name type="scientific">Durusdinium trenchii</name>
    <dbReference type="NCBI Taxonomy" id="1381693"/>
    <lineage>
        <taxon>Eukaryota</taxon>
        <taxon>Sar</taxon>
        <taxon>Alveolata</taxon>
        <taxon>Dinophyceae</taxon>
        <taxon>Suessiales</taxon>
        <taxon>Symbiodiniaceae</taxon>
        <taxon>Durusdinium</taxon>
    </lineage>
</organism>
<dbReference type="Proteomes" id="UP001642484">
    <property type="component" value="Unassembled WGS sequence"/>
</dbReference>
<dbReference type="InterPro" id="IPR042633">
    <property type="entry name" value="CRYZL1"/>
</dbReference>
<accession>A0ABP0NE67</accession>
<gene>
    <name evidence="3" type="ORF">CCMP2556_LOCUS30040</name>
</gene>
<reference evidence="3 4" key="1">
    <citation type="submission" date="2024-02" db="EMBL/GenBank/DDBJ databases">
        <authorList>
            <person name="Chen Y."/>
            <person name="Shah S."/>
            <person name="Dougan E. K."/>
            <person name="Thang M."/>
            <person name="Chan C."/>
        </authorList>
    </citation>
    <scope>NUCLEOTIDE SEQUENCE [LARGE SCALE GENOMIC DNA]</scope>
</reference>
<dbReference type="SUPFAM" id="SSF50129">
    <property type="entry name" value="GroES-like"/>
    <property type="match status" value="1"/>
</dbReference>
<dbReference type="Gene3D" id="3.90.180.10">
    <property type="entry name" value="Medium-chain alcohol dehydrogenases, catalytic domain"/>
    <property type="match status" value="1"/>
</dbReference>
<name>A0ABP0NE67_9DINO</name>
<protein>
    <recommendedName>
        <fullName evidence="2">Alcohol dehydrogenase-like N-terminal domain-containing protein</fullName>
    </recommendedName>
</protein>
<dbReference type="PANTHER" id="PTHR44461:SF1">
    <property type="entry name" value="QUINONE OXIDOREDUCTASE-LIKE PROTEIN 1"/>
    <property type="match status" value="1"/>
</dbReference>
<feature type="region of interest" description="Disordered" evidence="1">
    <location>
        <begin position="1"/>
        <end position="34"/>
    </location>
</feature>
<dbReference type="EMBL" id="CAXAMN010021584">
    <property type="protein sequence ID" value="CAK9061084.1"/>
    <property type="molecule type" value="Genomic_DNA"/>
</dbReference>